<comment type="caution">
    <text evidence="1">The sequence shown here is derived from an EMBL/GenBank/DDBJ whole genome shotgun (WGS) entry which is preliminary data.</text>
</comment>
<organism evidence="1 2">
    <name type="scientific">Rotaria sordida</name>
    <dbReference type="NCBI Taxonomy" id="392033"/>
    <lineage>
        <taxon>Eukaryota</taxon>
        <taxon>Metazoa</taxon>
        <taxon>Spiralia</taxon>
        <taxon>Gnathifera</taxon>
        <taxon>Rotifera</taxon>
        <taxon>Eurotatoria</taxon>
        <taxon>Bdelloidea</taxon>
        <taxon>Philodinida</taxon>
        <taxon>Philodinidae</taxon>
        <taxon>Rotaria</taxon>
    </lineage>
</organism>
<evidence type="ECO:0000313" key="2">
    <source>
        <dbReference type="Proteomes" id="UP000663882"/>
    </source>
</evidence>
<evidence type="ECO:0000313" key="1">
    <source>
        <dbReference type="EMBL" id="CAF0937709.1"/>
    </source>
</evidence>
<reference evidence="1" key="1">
    <citation type="submission" date="2021-02" db="EMBL/GenBank/DDBJ databases">
        <authorList>
            <person name="Nowell W R."/>
        </authorList>
    </citation>
    <scope>NUCLEOTIDE SEQUENCE</scope>
</reference>
<dbReference type="EMBL" id="CAJNOO010000417">
    <property type="protein sequence ID" value="CAF0937709.1"/>
    <property type="molecule type" value="Genomic_DNA"/>
</dbReference>
<accession>A0A814CAR1</accession>
<protein>
    <submittedName>
        <fullName evidence="1">Uncharacterized protein</fullName>
    </submittedName>
</protein>
<dbReference type="AlphaFoldDB" id="A0A814CAR1"/>
<name>A0A814CAR1_9BILA</name>
<sequence length="211" mass="24728">MHDIRSMNRSNPNCFRPRPSYKYHHSIHSPSYFLPQRMNQPETQAQLVAFTPPLMSIRLPYSEFQTYEQNDCPSRSYIFASNFSDKPSSNSNNKTKIKHVTLQEPNMANELVNTNSNHMTYPLSSSNWTLPTHMHPSSRPSNRHYNPYNYHELVNTNSNHMTYPLSSSNWTLPTHMHPPSRSSNRHYNPYNYQHYNQFHSQSEMSIAALPP</sequence>
<gene>
    <name evidence="1" type="ORF">RFH988_LOCUS10899</name>
</gene>
<proteinExistence type="predicted"/>
<dbReference type="Proteomes" id="UP000663882">
    <property type="component" value="Unassembled WGS sequence"/>
</dbReference>